<dbReference type="InterPro" id="IPR050565">
    <property type="entry name" value="LYPA1-2/EST-like"/>
</dbReference>
<dbReference type="InterPro" id="IPR029058">
    <property type="entry name" value="AB_hydrolase_fold"/>
</dbReference>
<accession>A0A7W3JS91</accession>
<dbReference type="Gene3D" id="3.40.50.1820">
    <property type="entry name" value="alpha/beta hydrolase"/>
    <property type="match status" value="1"/>
</dbReference>
<organism evidence="4 5">
    <name type="scientific">Alpinimonas psychrophila</name>
    <dbReference type="NCBI Taxonomy" id="748908"/>
    <lineage>
        <taxon>Bacteria</taxon>
        <taxon>Bacillati</taxon>
        <taxon>Actinomycetota</taxon>
        <taxon>Actinomycetes</taxon>
        <taxon>Micrococcales</taxon>
        <taxon>Microbacteriaceae</taxon>
        <taxon>Alpinimonas</taxon>
    </lineage>
</organism>
<gene>
    <name evidence="4" type="ORF">FB555_000322</name>
</gene>
<dbReference type="RefSeq" id="WP_182483692.1">
    <property type="nucleotide sequence ID" value="NZ_JACGWU010000001.1"/>
</dbReference>
<dbReference type="Proteomes" id="UP000524237">
    <property type="component" value="Unassembled WGS sequence"/>
</dbReference>
<comment type="caution">
    <text evidence="4">The sequence shown here is derived from an EMBL/GenBank/DDBJ whole genome shotgun (WGS) entry which is preliminary data.</text>
</comment>
<name>A0A7W3JS91_9MICO</name>
<evidence type="ECO:0000259" key="3">
    <source>
        <dbReference type="Pfam" id="PF02230"/>
    </source>
</evidence>
<dbReference type="AlphaFoldDB" id="A0A7W3JS91"/>
<comment type="similarity">
    <text evidence="1">Belongs to the AB hydrolase superfamily. AB hydrolase 2 family.</text>
</comment>
<dbReference type="Pfam" id="PF02230">
    <property type="entry name" value="Abhydrolase_2"/>
    <property type="match status" value="1"/>
</dbReference>
<evidence type="ECO:0000313" key="4">
    <source>
        <dbReference type="EMBL" id="MBA8828251.1"/>
    </source>
</evidence>
<feature type="domain" description="Phospholipase/carboxylesterase/thioesterase" evidence="3">
    <location>
        <begin position="23"/>
        <end position="225"/>
    </location>
</feature>
<reference evidence="4 5" key="1">
    <citation type="submission" date="2020-07" db="EMBL/GenBank/DDBJ databases">
        <title>Sequencing the genomes of 1000 actinobacteria strains.</title>
        <authorList>
            <person name="Klenk H.-P."/>
        </authorList>
    </citation>
    <scope>NUCLEOTIDE SEQUENCE [LARGE SCALE GENOMIC DNA]</scope>
    <source>
        <strain evidence="4 5">DSM 23737</strain>
    </source>
</reference>
<evidence type="ECO:0000256" key="2">
    <source>
        <dbReference type="ARBA" id="ARBA00022801"/>
    </source>
</evidence>
<keyword evidence="2" id="KW-0378">Hydrolase</keyword>
<dbReference type="PANTHER" id="PTHR10655">
    <property type="entry name" value="LYSOPHOSPHOLIPASE-RELATED"/>
    <property type="match status" value="1"/>
</dbReference>
<proteinExistence type="inferred from homology"/>
<dbReference type="SUPFAM" id="SSF53474">
    <property type="entry name" value="alpha/beta-Hydrolases"/>
    <property type="match status" value="1"/>
</dbReference>
<evidence type="ECO:0000256" key="1">
    <source>
        <dbReference type="ARBA" id="ARBA00006499"/>
    </source>
</evidence>
<protein>
    <submittedName>
        <fullName evidence="4">Phospholipase/carboxylesterase</fullName>
    </submittedName>
</protein>
<dbReference type="GO" id="GO:0016787">
    <property type="term" value="F:hydrolase activity"/>
    <property type="evidence" value="ECO:0007669"/>
    <property type="project" value="UniProtKB-KW"/>
</dbReference>
<dbReference type="PANTHER" id="PTHR10655:SF17">
    <property type="entry name" value="LYSOPHOSPHOLIPASE-LIKE PROTEIN 1"/>
    <property type="match status" value="1"/>
</dbReference>
<evidence type="ECO:0000313" key="5">
    <source>
        <dbReference type="Proteomes" id="UP000524237"/>
    </source>
</evidence>
<keyword evidence="5" id="KW-1185">Reference proteome</keyword>
<dbReference type="EMBL" id="JACGWU010000001">
    <property type="protein sequence ID" value="MBA8828251.1"/>
    <property type="molecule type" value="Genomic_DNA"/>
</dbReference>
<dbReference type="InterPro" id="IPR003140">
    <property type="entry name" value="PLipase/COase/thioEstase"/>
</dbReference>
<sequence>MITPPIDSSVVRWSVPRNEVASALADRPLLIMMHGYGSNEGDLFSLAQFLPPEFVVASLRGQNASGPGFTWFHITPDPITGMLNRDINEVNSSTESLLAWIDDLEAEVGELPSIAVLGFSQGGVMALQLLRHAPERFNAGIVLAGFAVDDETPSGRERDARLAAVLPPVFWARDPHDPVIHPDLVAFTRQWLPEHSDLDARLYSNVGHSISVEEIEDVAEFLRLHAL</sequence>